<dbReference type="EMBL" id="ML977176">
    <property type="protein sequence ID" value="KAF1983252.1"/>
    <property type="molecule type" value="Genomic_DNA"/>
</dbReference>
<proteinExistence type="inferred from homology"/>
<keyword evidence="9" id="KW-1185">Reference proteome</keyword>
<evidence type="ECO:0000313" key="8">
    <source>
        <dbReference type="EMBL" id="KAF1983252.1"/>
    </source>
</evidence>
<comment type="similarity">
    <text evidence="2">Belongs to the eukaryotic RPC9 RNA polymerase subunit family.</text>
</comment>
<name>A0A6G1GR13_9PEZI</name>
<evidence type="ECO:0000259" key="7">
    <source>
        <dbReference type="SMART" id="SM00657"/>
    </source>
</evidence>
<sequence length="164" mass="17593">MKVLTEGTPLTNAEAHTFLLKKQSASQRSGREPPANVTKISLQTLEYFTLTTPATTTPSTTKALTKTLLQDFKLDLDETLAVLNHHPSRAVDLEPLVPDFAERFGDERKAELLRVLAGFWGVVNGNENGDANANGNGHVIRDVEMDGVDEVGDGGPVGGGARGR</sequence>
<dbReference type="AlphaFoldDB" id="A0A6G1GR13"/>
<evidence type="ECO:0000256" key="1">
    <source>
        <dbReference type="ARBA" id="ARBA00004123"/>
    </source>
</evidence>
<keyword evidence="4" id="KW-0240">DNA-directed RNA polymerase</keyword>
<evidence type="ECO:0000256" key="2">
    <source>
        <dbReference type="ARBA" id="ARBA00006898"/>
    </source>
</evidence>
<dbReference type="GO" id="GO:0000166">
    <property type="term" value="F:nucleotide binding"/>
    <property type="evidence" value="ECO:0007669"/>
    <property type="project" value="InterPro"/>
</dbReference>
<evidence type="ECO:0000256" key="4">
    <source>
        <dbReference type="ARBA" id="ARBA00022478"/>
    </source>
</evidence>
<protein>
    <recommendedName>
        <fullName evidence="3">DNA-directed RNA polymerase III subunit RPC9</fullName>
    </recommendedName>
</protein>
<feature type="domain" description="RNA polymerase Rpb4/RPC9 core" evidence="7">
    <location>
        <begin position="1"/>
        <end position="123"/>
    </location>
</feature>
<reference evidence="8" key="1">
    <citation type="journal article" date="2020" name="Stud. Mycol.">
        <title>101 Dothideomycetes genomes: a test case for predicting lifestyles and emergence of pathogens.</title>
        <authorList>
            <person name="Haridas S."/>
            <person name="Albert R."/>
            <person name="Binder M."/>
            <person name="Bloem J."/>
            <person name="Labutti K."/>
            <person name="Salamov A."/>
            <person name="Andreopoulos B."/>
            <person name="Baker S."/>
            <person name="Barry K."/>
            <person name="Bills G."/>
            <person name="Bluhm B."/>
            <person name="Cannon C."/>
            <person name="Castanera R."/>
            <person name="Culley D."/>
            <person name="Daum C."/>
            <person name="Ezra D."/>
            <person name="Gonzalez J."/>
            <person name="Henrissat B."/>
            <person name="Kuo A."/>
            <person name="Liang C."/>
            <person name="Lipzen A."/>
            <person name="Lutzoni F."/>
            <person name="Magnuson J."/>
            <person name="Mondo S."/>
            <person name="Nolan M."/>
            <person name="Ohm R."/>
            <person name="Pangilinan J."/>
            <person name="Park H.-J."/>
            <person name="Ramirez L."/>
            <person name="Alfaro M."/>
            <person name="Sun H."/>
            <person name="Tritt A."/>
            <person name="Yoshinaga Y."/>
            <person name="Zwiers L.-H."/>
            <person name="Turgeon B."/>
            <person name="Goodwin S."/>
            <person name="Spatafora J."/>
            <person name="Crous P."/>
            <person name="Grigoriev I."/>
        </authorList>
    </citation>
    <scope>NUCLEOTIDE SEQUENCE</scope>
    <source>
        <strain evidence="8">CBS 113979</strain>
    </source>
</reference>
<dbReference type="Pfam" id="PF03874">
    <property type="entry name" value="RNA_pol_Rpb4"/>
    <property type="match status" value="1"/>
</dbReference>
<dbReference type="InterPro" id="IPR010997">
    <property type="entry name" value="HRDC-like_sf"/>
</dbReference>
<gene>
    <name evidence="8" type="ORF">K402DRAFT_423826</name>
</gene>
<accession>A0A6G1GR13</accession>
<dbReference type="GO" id="GO:0006384">
    <property type="term" value="P:transcription initiation at RNA polymerase III promoter"/>
    <property type="evidence" value="ECO:0007669"/>
    <property type="project" value="InterPro"/>
</dbReference>
<evidence type="ECO:0000256" key="5">
    <source>
        <dbReference type="ARBA" id="ARBA00023163"/>
    </source>
</evidence>
<dbReference type="PANTHER" id="PTHR15561">
    <property type="entry name" value="CALCITONIN GENE-RELATED PEPTIDE-RECEPTOR COMPONENT PROTEIN"/>
    <property type="match status" value="1"/>
</dbReference>
<dbReference type="InterPro" id="IPR038846">
    <property type="entry name" value="RPC9"/>
</dbReference>
<organism evidence="8 9">
    <name type="scientific">Aulographum hederae CBS 113979</name>
    <dbReference type="NCBI Taxonomy" id="1176131"/>
    <lineage>
        <taxon>Eukaryota</taxon>
        <taxon>Fungi</taxon>
        <taxon>Dikarya</taxon>
        <taxon>Ascomycota</taxon>
        <taxon>Pezizomycotina</taxon>
        <taxon>Dothideomycetes</taxon>
        <taxon>Pleosporomycetidae</taxon>
        <taxon>Aulographales</taxon>
        <taxon>Aulographaceae</taxon>
    </lineage>
</organism>
<keyword evidence="6" id="KW-0539">Nucleus</keyword>
<evidence type="ECO:0000313" key="9">
    <source>
        <dbReference type="Proteomes" id="UP000800041"/>
    </source>
</evidence>
<dbReference type="InterPro" id="IPR038324">
    <property type="entry name" value="Rpb4/RPC9_sf"/>
</dbReference>
<dbReference type="Gene3D" id="1.20.1250.40">
    <property type="match status" value="1"/>
</dbReference>
<evidence type="ECO:0000256" key="6">
    <source>
        <dbReference type="ARBA" id="ARBA00023242"/>
    </source>
</evidence>
<dbReference type="SMART" id="SM00657">
    <property type="entry name" value="RPOL4c"/>
    <property type="match status" value="1"/>
</dbReference>
<keyword evidence="5" id="KW-0804">Transcription</keyword>
<dbReference type="PANTHER" id="PTHR15561:SF0">
    <property type="entry name" value="DNA-DIRECTED RNA POLYMERASE III SUBUNIT RPC9"/>
    <property type="match status" value="1"/>
</dbReference>
<comment type="subcellular location">
    <subcellularLocation>
        <location evidence="1">Nucleus</location>
    </subcellularLocation>
</comment>
<dbReference type="SUPFAM" id="SSF47819">
    <property type="entry name" value="HRDC-like"/>
    <property type="match status" value="1"/>
</dbReference>
<dbReference type="InterPro" id="IPR006590">
    <property type="entry name" value="RNA_pol_Rpb4/RPC9_core"/>
</dbReference>
<dbReference type="Proteomes" id="UP000800041">
    <property type="component" value="Unassembled WGS sequence"/>
</dbReference>
<dbReference type="GO" id="GO:0005666">
    <property type="term" value="C:RNA polymerase III complex"/>
    <property type="evidence" value="ECO:0007669"/>
    <property type="project" value="InterPro"/>
</dbReference>
<dbReference type="InterPro" id="IPR005574">
    <property type="entry name" value="Rpb4/RPC9"/>
</dbReference>
<evidence type="ECO:0000256" key="3">
    <source>
        <dbReference type="ARBA" id="ARBA00016672"/>
    </source>
</evidence>